<dbReference type="InterPro" id="IPR002470">
    <property type="entry name" value="Peptidase_S9A"/>
</dbReference>
<dbReference type="InterPro" id="IPR023302">
    <property type="entry name" value="Pept_S9A_N"/>
</dbReference>
<comment type="similarity">
    <text evidence="1">Belongs to the peptidase S9A family.</text>
</comment>
<dbReference type="InterPro" id="IPR029058">
    <property type="entry name" value="AB_hydrolase_fold"/>
</dbReference>
<evidence type="ECO:0000256" key="1">
    <source>
        <dbReference type="ARBA" id="ARBA00005228"/>
    </source>
</evidence>
<evidence type="ECO:0000259" key="6">
    <source>
        <dbReference type="Pfam" id="PF02897"/>
    </source>
</evidence>
<dbReference type="STRING" id="366533.SAMN05444339_1113"/>
<dbReference type="Proteomes" id="UP000183987">
    <property type="component" value="Unassembled WGS sequence"/>
</dbReference>
<dbReference type="GO" id="GO:0004252">
    <property type="term" value="F:serine-type endopeptidase activity"/>
    <property type="evidence" value="ECO:0007669"/>
    <property type="project" value="InterPro"/>
</dbReference>
<dbReference type="Pfam" id="PF02897">
    <property type="entry name" value="Peptidase_S9_N"/>
    <property type="match status" value="1"/>
</dbReference>
<dbReference type="InterPro" id="IPR051543">
    <property type="entry name" value="Serine_Peptidase_S9A"/>
</dbReference>
<keyword evidence="2" id="KW-0645">Protease</keyword>
<dbReference type="SUPFAM" id="SSF53474">
    <property type="entry name" value="alpha/beta-Hydrolases"/>
    <property type="match status" value="1"/>
</dbReference>
<gene>
    <name evidence="7" type="ORF">SAMN05444339_1113</name>
</gene>
<protein>
    <submittedName>
        <fullName evidence="7">Oligopeptidase B Serine peptidase. MEROPS family S09A</fullName>
    </submittedName>
</protein>
<feature type="domain" description="Peptidase S9A N-terminal" evidence="6">
    <location>
        <begin position="12"/>
        <end position="419"/>
    </location>
</feature>
<evidence type="ECO:0000256" key="4">
    <source>
        <dbReference type="ARBA" id="ARBA00022825"/>
    </source>
</evidence>
<dbReference type="GO" id="GO:0006508">
    <property type="term" value="P:proteolysis"/>
    <property type="evidence" value="ECO:0007669"/>
    <property type="project" value="UniProtKB-KW"/>
</dbReference>
<dbReference type="Gene3D" id="2.130.10.120">
    <property type="entry name" value="Prolyl oligopeptidase, N-terminal domain"/>
    <property type="match status" value="1"/>
</dbReference>
<keyword evidence="4" id="KW-0720">Serine protease</keyword>
<dbReference type="EMBL" id="FQUE01000011">
    <property type="protein sequence ID" value="SHF72207.1"/>
    <property type="molecule type" value="Genomic_DNA"/>
</dbReference>
<reference evidence="8" key="1">
    <citation type="submission" date="2016-11" db="EMBL/GenBank/DDBJ databases">
        <authorList>
            <person name="Varghese N."/>
            <person name="Submissions S."/>
        </authorList>
    </citation>
    <scope>NUCLEOTIDE SEQUENCE [LARGE SCALE GENOMIC DNA]</scope>
    <source>
        <strain evidence="8">DSM 29326</strain>
    </source>
</reference>
<dbReference type="InterPro" id="IPR001375">
    <property type="entry name" value="Peptidase_S9_cat"/>
</dbReference>
<dbReference type="AlphaFoldDB" id="A0A1M5DYY4"/>
<feature type="domain" description="Peptidase S9 prolyl oligopeptidase catalytic" evidence="5">
    <location>
        <begin position="480"/>
        <end position="696"/>
    </location>
</feature>
<dbReference type="Pfam" id="PF00326">
    <property type="entry name" value="Peptidase_S9"/>
    <property type="match status" value="1"/>
</dbReference>
<evidence type="ECO:0000313" key="8">
    <source>
        <dbReference type="Proteomes" id="UP000183987"/>
    </source>
</evidence>
<evidence type="ECO:0000256" key="2">
    <source>
        <dbReference type="ARBA" id="ARBA00022670"/>
    </source>
</evidence>
<dbReference type="PANTHER" id="PTHR11757">
    <property type="entry name" value="PROTEASE FAMILY S9A OLIGOPEPTIDASE"/>
    <property type="match status" value="1"/>
</dbReference>
<proteinExistence type="inferred from homology"/>
<accession>A0A1M5DYY4</accession>
<evidence type="ECO:0000259" key="5">
    <source>
        <dbReference type="Pfam" id="PF00326"/>
    </source>
</evidence>
<sequence>MPFTFSALPDAPKAARRPATITVHGTDLHDDYGWLRADNWQEAMRAPDRLPADIAAYLTAENAYYDRAMADTTDLQARLVAEMRGRIKEDDSSVPRPNGPYAYGVRYDDGAEYPVFVRTPREGGTAEVMLDVNAVAAAENYFQLGTTEVSPDHRTLAWAADVNGSEFHRLTFRDLTTGADLDYHISDVGSVAWADGRTLLYVRVDARHHPNQVYRHTLGTDPATDVLVYTEADTRYHVGVHRLRSGAFVAISTGMNDENEISVIPTADPTAAPQVIEPRTTGLEYDIEHQGDAFLILTNADGAQDFKVMTAPVATPARDHWTDLIPHEEGRMIVGIAAYRDWTIWTERRNALPRICYVRADEPISAARSIAFDEEAYSLGSDPSPEYDTDSFRFTYSSPTTPGQVYDYDLSTGMRRLRKTTEIPSGHDPADYVTVRTAAPSHDGALVPVTILYHKNTRLDGKAPCLLYGYGSYGASMPASFSANRLSLVNRGFIYAIAHVRGGEELGRNWYEAAKFGGKPNTFHDFIAVARQLIADRYTDRGRIVIQGGSAGGLLVGAALNMAPELWAGAIADVPFVDVLTTILDDTLPLTPGEWSQWGNPIESRQAFDDIRGYSPYDNVTMQAYPPILVTAGVSDPRVTYWEPAKWVARLRALKTDENILMLRTNMTSGHFGRSGRFAALEDAARSYAFALKAVGADLSST</sequence>
<dbReference type="RefSeq" id="WP_072858476.1">
    <property type="nucleotide sequence ID" value="NZ_FQUE01000011.1"/>
</dbReference>
<dbReference type="PRINTS" id="PR00862">
    <property type="entry name" value="PROLIGOPTASE"/>
</dbReference>
<dbReference type="OrthoDB" id="9801421at2"/>
<keyword evidence="3" id="KW-0378">Hydrolase</keyword>
<evidence type="ECO:0000313" key="7">
    <source>
        <dbReference type="EMBL" id="SHF72207.1"/>
    </source>
</evidence>
<dbReference type="SUPFAM" id="SSF50993">
    <property type="entry name" value="Peptidase/esterase 'gauge' domain"/>
    <property type="match status" value="1"/>
</dbReference>
<dbReference type="Gene3D" id="3.40.50.1820">
    <property type="entry name" value="alpha/beta hydrolase"/>
    <property type="match status" value="1"/>
</dbReference>
<dbReference type="PANTHER" id="PTHR11757:SF19">
    <property type="entry name" value="PROLYL ENDOPEPTIDASE-LIKE"/>
    <property type="match status" value="1"/>
</dbReference>
<keyword evidence="8" id="KW-1185">Reference proteome</keyword>
<evidence type="ECO:0000256" key="3">
    <source>
        <dbReference type="ARBA" id="ARBA00022801"/>
    </source>
</evidence>
<organism evidence="7 8">
    <name type="scientific">Loktanella atrilutea</name>
    <dbReference type="NCBI Taxonomy" id="366533"/>
    <lineage>
        <taxon>Bacteria</taxon>
        <taxon>Pseudomonadati</taxon>
        <taxon>Pseudomonadota</taxon>
        <taxon>Alphaproteobacteria</taxon>
        <taxon>Rhodobacterales</taxon>
        <taxon>Roseobacteraceae</taxon>
        <taxon>Loktanella</taxon>
    </lineage>
</organism>
<name>A0A1M5DYY4_LOKAT</name>